<dbReference type="SUPFAM" id="SSF88713">
    <property type="entry name" value="Glycoside hydrolase/deacetylase"/>
    <property type="match status" value="1"/>
</dbReference>
<dbReference type="InterPro" id="IPR011330">
    <property type="entry name" value="Glyco_hydro/deAcase_b/a-brl"/>
</dbReference>
<accession>L9W8H4</accession>
<dbReference type="CDD" id="cd10931">
    <property type="entry name" value="CE4_u7"/>
    <property type="match status" value="1"/>
</dbReference>
<dbReference type="GO" id="GO:0005975">
    <property type="term" value="P:carbohydrate metabolic process"/>
    <property type="evidence" value="ECO:0007669"/>
    <property type="project" value="InterPro"/>
</dbReference>
<protein>
    <recommendedName>
        <fullName evidence="3">Polysaccharide deacetylase</fullName>
    </recommendedName>
</protein>
<name>L9W8H4_9EURY</name>
<dbReference type="eggNOG" id="arCOG02877">
    <property type="taxonomic scope" value="Archaea"/>
</dbReference>
<dbReference type="AlphaFoldDB" id="L9W8H4"/>
<proteinExistence type="predicted"/>
<evidence type="ECO:0000313" key="1">
    <source>
        <dbReference type="EMBL" id="ELY45810.1"/>
    </source>
</evidence>
<dbReference type="RefSeq" id="WP_006088244.1">
    <property type="nucleotide sequence ID" value="NZ_AOHW01000006.1"/>
</dbReference>
<dbReference type="STRING" id="1114856.GCA_000383975_03690"/>
<evidence type="ECO:0008006" key="3">
    <source>
        <dbReference type="Google" id="ProtNLM"/>
    </source>
</evidence>
<reference evidence="1 2" key="1">
    <citation type="journal article" date="2014" name="PLoS Genet.">
        <title>Phylogenetically driven sequencing of extremely halophilic archaea reveals strategies for static and dynamic osmo-response.</title>
        <authorList>
            <person name="Becker E.A."/>
            <person name="Seitzer P.M."/>
            <person name="Tritt A."/>
            <person name="Larsen D."/>
            <person name="Krusor M."/>
            <person name="Yao A.I."/>
            <person name="Wu D."/>
            <person name="Madern D."/>
            <person name="Eisen J.A."/>
            <person name="Darling A.E."/>
            <person name="Facciotti M.T."/>
        </authorList>
    </citation>
    <scope>NUCLEOTIDE SEQUENCE [LARGE SCALE GENOMIC DNA]</scope>
    <source>
        <strain evidence="1 2">GA33</strain>
    </source>
</reference>
<sequence length="293" mass="34594">MTELLDEYEFALCLTHDVDRPFKTFQAPYYALQERDPSHLRSLLNDEQPYWQFEEVMSLEDDLGVRSSFYFLNEKRLWEKGLREWLRPESWKLYGGRYRIEDERIVNVIRDLDRGGWEVGIHGSYETYDDRGRLWYEKETLERILGKEILGGRQHYLRLKRPTTWEHHRAIGLKYDATLGSNGGYGFDGQYDVLRPFNDEFVVFPLTAMERPLLESAGSTEAALRECNRLLDEAAANDAVMTVLWHPRYFNESEFPGYRELYVELIEGAQDRGGWVGPCGECYDRLELEEMIQ</sequence>
<dbReference type="PATRIC" id="fig|1114856.3.peg.552"/>
<keyword evidence="2" id="KW-1185">Reference proteome</keyword>
<organism evidence="1 2">
    <name type="scientific">Natronorubrum tibetense GA33</name>
    <dbReference type="NCBI Taxonomy" id="1114856"/>
    <lineage>
        <taxon>Archaea</taxon>
        <taxon>Methanobacteriati</taxon>
        <taxon>Methanobacteriota</taxon>
        <taxon>Stenosarchaea group</taxon>
        <taxon>Halobacteria</taxon>
        <taxon>Halobacteriales</taxon>
        <taxon>Natrialbaceae</taxon>
        <taxon>Natronorubrum</taxon>
    </lineage>
</organism>
<dbReference type="EMBL" id="AOHW01000006">
    <property type="protein sequence ID" value="ELY45810.1"/>
    <property type="molecule type" value="Genomic_DNA"/>
</dbReference>
<dbReference type="Gene3D" id="3.20.20.370">
    <property type="entry name" value="Glycoside hydrolase/deacetylase"/>
    <property type="match status" value="1"/>
</dbReference>
<dbReference type="Proteomes" id="UP000011599">
    <property type="component" value="Unassembled WGS sequence"/>
</dbReference>
<gene>
    <name evidence="1" type="ORF">C496_02672</name>
</gene>
<evidence type="ECO:0000313" key="2">
    <source>
        <dbReference type="Proteomes" id="UP000011599"/>
    </source>
</evidence>
<comment type="caution">
    <text evidence="1">The sequence shown here is derived from an EMBL/GenBank/DDBJ whole genome shotgun (WGS) entry which is preliminary data.</text>
</comment>
<dbReference type="OrthoDB" id="371704at2157"/>